<protein>
    <submittedName>
        <fullName evidence="2">Uncharacterized protein MANES_02G183600</fullName>
    </submittedName>
</protein>
<name>A0A2P2LVA6_RHIMU</name>
<dbReference type="AlphaFoldDB" id="A0A2P2LVA6"/>
<keyword evidence="1" id="KW-0472">Membrane</keyword>
<organism evidence="2">
    <name type="scientific">Rhizophora mucronata</name>
    <name type="common">Asiatic mangrove</name>
    <dbReference type="NCBI Taxonomy" id="61149"/>
    <lineage>
        <taxon>Eukaryota</taxon>
        <taxon>Viridiplantae</taxon>
        <taxon>Streptophyta</taxon>
        <taxon>Embryophyta</taxon>
        <taxon>Tracheophyta</taxon>
        <taxon>Spermatophyta</taxon>
        <taxon>Magnoliopsida</taxon>
        <taxon>eudicotyledons</taxon>
        <taxon>Gunneridae</taxon>
        <taxon>Pentapetalae</taxon>
        <taxon>rosids</taxon>
        <taxon>fabids</taxon>
        <taxon>Malpighiales</taxon>
        <taxon>Rhizophoraceae</taxon>
        <taxon>Rhizophora</taxon>
    </lineage>
</organism>
<evidence type="ECO:0000313" key="2">
    <source>
        <dbReference type="EMBL" id="MBX21900.1"/>
    </source>
</evidence>
<dbReference type="EMBL" id="GGEC01041416">
    <property type="protein sequence ID" value="MBX21900.1"/>
    <property type="molecule type" value="Transcribed_RNA"/>
</dbReference>
<accession>A0A2P2LVA6</accession>
<proteinExistence type="predicted"/>
<reference evidence="2" key="1">
    <citation type="submission" date="2018-02" db="EMBL/GenBank/DDBJ databases">
        <title>Rhizophora mucronata_Transcriptome.</title>
        <authorList>
            <person name="Meera S.P."/>
            <person name="Sreeshan A."/>
            <person name="Augustine A."/>
        </authorList>
    </citation>
    <scope>NUCLEOTIDE SEQUENCE</scope>
    <source>
        <tissue evidence="2">Leaf</tissue>
    </source>
</reference>
<evidence type="ECO:0000256" key="1">
    <source>
        <dbReference type="SAM" id="Phobius"/>
    </source>
</evidence>
<keyword evidence="1" id="KW-1133">Transmembrane helix</keyword>
<keyword evidence="1" id="KW-0812">Transmembrane</keyword>
<feature type="transmembrane region" description="Helical" evidence="1">
    <location>
        <begin position="20"/>
        <end position="40"/>
    </location>
</feature>
<sequence length="117" mass="12999">MYEYDNPLNGSYFLMNLQNALDSIGISIWPMIIVPSNILMINTEPKSQHLGNSCLNDKIHNHDNDDHENGSIDSSALSVAWIADAKRIYSGSSNGCPFWQHGHCCPFCANIVAHSSY</sequence>